<dbReference type="STRING" id="1884381.SAMN05518846_10376"/>
<dbReference type="EMBL" id="FORT01000003">
    <property type="protein sequence ID" value="SFJ34393.1"/>
    <property type="molecule type" value="Genomic_DNA"/>
</dbReference>
<reference evidence="2" key="1">
    <citation type="submission" date="2016-10" db="EMBL/GenBank/DDBJ databases">
        <authorList>
            <person name="Varghese N."/>
            <person name="Submissions S."/>
        </authorList>
    </citation>
    <scope>NUCLEOTIDE SEQUENCE [LARGE SCALE GENOMIC DNA]</scope>
    <source>
        <strain evidence="2">OK042</strain>
    </source>
</reference>
<keyword evidence="2" id="KW-1185">Reference proteome</keyword>
<dbReference type="GeneID" id="301129079"/>
<protein>
    <submittedName>
        <fullName evidence="1">Uncharacterized protein</fullName>
    </submittedName>
</protein>
<dbReference type="Proteomes" id="UP000198915">
    <property type="component" value="Unassembled WGS sequence"/>
</dbReference>
<evidence type="ECO:0000313" key="2">
    <source>
        <dbReference type="Proteomes" id="UP000198915"/>
    </source>
</evidence>
<dbReference type="RefSeq" id="WP_092267049.1">
    <property type="nucleotide sequence ID" value="NZ_BJOE01000004.1"/>
</dbReference>
<evidence type="ECO:0000313" key="1">
    <source>
        <dbReference type="EMBL" id="SFJ34393.1"/>
    </source>
</evidence>
<accession>A0A1I3QJT6</accession>
<sequence length="188" mass="21771">MFHPLVFDNIRVVLEGAVYDRDFEGAILITGRSDVMDMATFHRLFQIEFKLAEAAEKEEAVTAQMQLRTGLADIAAEQLEQPLTDQIGCTICIHFHLPMNVKSEIPEEAKAITSMLNDIWGHRPYITHLLKARMEESRFEWPPERVDNQITLDFYRKIDEGNIDDLRDLIDHTIESLQQLQVYLDKQA</sequence>
<name>A0A1I3QJT6_9BACL</name>
<dbReference type="AlphaFoldDB" id="A0A1I3QJT6"/>
<gene>
    <name evidence="1" type="ORF">SAMN05518846_10376</name>
</gene>
<organism evidence="1 2">
    <name type="scientific">Brevibacillus centrosporus</name>
    <dbReference type="NCBI Taxonomy" id="54910"/>
    <lineage>
        <taxon>Bacteria</taxon>
        <taxon>Bacillati</taxon>
        <taxon>Bacillota</taxon>
        <taxon>Bacilli</taxon>
        <taxon>Bacillales</taxon>
        <taxon>Paenibacillaceae</taxon>
        <taxon>Brevibacillus</taxon>
    </lineage>
</organism>
<proteinExistence type="predicted"/>